<dbReference type="Gene3D" id="3.10.330.10">
    <property type="match status" value="2"/>
</dbReference>
<keyword evidence="1" id="KW-0547">Nucleotide-binding</keyword>
<feature type="region of interest" description="Disordered" evidence="3">
    <location>
        <begin position="293"/>
        <end position="321"/>
    </location>
</feature>
<dbReference type="EMBL" id="HBNR01047453">
    <property type="protein sequence ID" value="CAE4609452.1"/>
    <property type="molecule type" value="Transcribed_RNA"/>
</dbReference>
<dbReference type="InterPro" id="IPR029067">
    <property type="entry name" value="CDC48_domain_2-like_sf"/>
</dbReference>
<organism evidence="4">
    <name type="scientific">Alexandrium monilatum</name>
    <dbReference type="NCBI Taxonomy" id="311494"/>
    <lineage>
        <taxon>Eukaryota</taxon>
        <taxon>Sar</taxon>
        <taxon>Alveolata</taxon>
        <taxon>Dinophyceae</taxon>
        <taxon>Gonyaulacales</taxon>
        <taxon>Pyrocystaceae</taxon>
        <taxon>Alexandrium</taxon>
    </lineage>
</organism>
<reference evidence="4" key="1">
    <citation type="submission" date="2021-01" db="EMBL/GenBank/DDBJ databases">
        <authorList>
            <person name="Corre E."/>
            <person name="Pelletier E."/>
            <person name="Niang G."/>
            <person name="Scheremetjew M."/>
            <person name="Finn R."/>
            <person name="Kale V."/>
            <person name="Holt S."/>
            <person name="Cochrane G."/>
            <person name="Meng A."/>
            <person name="Brown T."/>
            <person name="Cohen L."/>
        </authorList>
    </citation>
    <scope>NUCLEOTIDE SEQUENCE</scope>
    <source>
        <strain evidence="4">CCMP3105</strain>
    </source>
</reference>
<keyword evidence="2" id="KW-0067">ATP-binding</keyword>
<dbReference type="GO" id="GO:0005524">
    <property type="term" value="F:ATP binding"/>
    <property type="evidence" value="ECO:0007669"/>
    <property type="project" value="UniProtKB-KW"/>
</dbReference>
<evidence type="ECO:0000313" key="4">
    <source>
        <dbReference type="EMBL" id="CAE4609452.1"/>
    </source>
</evidence>
<name>A0A7S4VNV4_9DINO</name>
<accession>A0A7S4VNV4</accession>
<dbReference type="SUPFAM" id="SSF54585">
    <property type="entry name" value="Cdc48 domain 2-like"/>
    <property type="match status" value="2"/>
</dbReference>
<evidence type="ECO:0000256" key="3">
    <source>
        <dbReference type="SAM" id="MobiDB-lite"/>
    </source>
</evidence>
<evidence type="ECO:0000256" key="2">
    <source>
        <dbReference type="ARBA" id="ARBA00022840"/>
    </source>
</evidence>
<protein>
    <submittedName>
        <fullName evidence="4">Uncharacterized protein</fullName>
    </submittedName>
</protein>
<proteinExistence type="predicted"/>
<sequence length="321" mass="34365">MAQAWPSAVPAWPLRHASAHARGLLMVVLRRLTIHGLAGARNDEQGVFQALSDQGTLSAGLRLDGPDVEFILGSCEPPAGSFAQGKTEVILADQVLSVFKKIHVLPYKDTFKYNYDFMYHEHIVPYFHTKQVGEFSEGFDFSHEGVRFSVIGVLPEKSYGVVGRETEIFYEGPAVERKVLERLQLLPFEDGLPEKYRPSKLMLDGDALLRDYVRPHFEQRSAPLAPGDVVPIQGVRFKVVACRPSEGGGVGRDTELVCQGVALREAFGPSTGAARPARPKAAAAKAAIAKAAAARGAPAAPPAPPPESDGAGQGGGGCTVS</sequence>
<feature type="compositionally biased region" description="Gly residues" evidence="3">
    <location>
        <begin position="311"/>
        <end position="321"/>
    </location>
</feature>
<evidence type="ECO:0000256" key="1">
    <source>
        <dbReference type="ARBA" id="ARBA00022741"/>
    </source>
</evidence>
<dbReference type="AlphaFoldDB" id="A0A7S4VNV4"/>
<gene>
    <name evidence="4" type="ORF">AMON00008_LOCUS33065</name>
</gene>